<dbReference type="Gene3D" id="2.130.10.30">
    <property type="entry name" value="Regulator of chromosome condensation 1/beta-lactamase-inhibitor protein II"/>
    <property type="match status" value="1"/>
</dbReference>
<name>A0AAD4E2I9_9AGAM</name>
<dbReference type="Proteomes" id="UP001195769">
    <property type="component" value="Unassembled WGS sequence"/>
</dbReference>
<feature type="non-terminal residue" evidence="2">
    <location>
        <position position="247"/>
    </location>
</feature>
<feature type="repeat" description="RCC1" evidence="1">
    <location>
        <begin position="46"/>
        <end position="100"/>
    </location>
</feature>
<keyword evidence="3" id="KW-1185">Reference proteome</keyword>
<dbReference type="InterPro" id="IPR000408">
    <property type="entry name" value="Reg_chr_condens"/>
</dbReference>
<protein>
    <submittedName>
        <fullName evidence="2">Regulator of chromosome condensation 1/beta-lactamase-inhibitor protein II</fullName>
    </submittedName>
</protein>
<gene>
    <name evidence="2" type="ORF">F5891DRAFT_955237</name>
</gene>
<dbReference type="GO" id="GO:0016020">
    <property type="term" value="C:membrane"/>
    <property type="evidence" value="ECO:0007669"/>
    <property type="project" value="TreeGrafter"/>
</dbReference>
<dbReference type="SUPFAM" id="SSF50985">
    <property type="entry name" value="RCC1/BLIP-II"/>
    <property type="match status" value="1"/>
</dbReference>
<sequence length="247" mass="26426">PDLLEPHILRSLSNIEIASIHASCCRCRFVQAACGRSHSLLVGDDGQVWSAGANNLGQCGHPVTARSTFEAIEGPFLDGERLHVIKAAVGITFSIILTDDSGKGTYPLTYSGRTGEHIITGNKTAFDIETEPVPVKGLDEKTIIDIACGPQHSVALDSQGLVYVWGYNGYCQLGLGNQQDVLIPKVVPNFAGPNEIPMGAHIIAGPSDDLIGLIYSWMRKTPRGSPSRNLSLISPITFLTLSYATSL</sequence>
<evidence type="ECO:0000313" key="3">
    <source>
        <dbReference type="Proteomes" id="UP001195769"/>
    </source>
</evidence>
<reference evidence="2" key="1">
    <citation type="journal article" date="2020" name="New Phytol.">
        <title>Comparative genomics reveals dynamic genome evolution in host specialist ectomycorrhizal fungi.</title>
        <authorList>
            <person name="Lofgren L.A."/>
            <person name="Nguyen N.H."/>
            <person name="Vilgalys R."/>
            <person name="Ruytinx J."/>
            <person name="Liao H.L."/>
            <person name="Branco S."/>
            <person name="Kuo A."/>
            <person name="LaButti K."/>
            <person name="Lipzen A."/>
            <person name="Andreopoulos W."/>
            <person name="Pangilinan J."/>
            <person name="Riley R."/>
            <person name="Hundley H."/>
            <person name="Na H."/>
            <person name="Barry K."/>
            <person name="Grigoriev I.V."/>
            <person name="Stajich J.E."/>
            <person name="Kennedy P.G."/>
        </authorList>
    </citation>
    <scope>NUCLEOTIDE SEQUENCE</scope>
    <source>
        <strain evidence="2">FC203</strain>
    </source>
</reference>
<dbReference type="InterPro" id="IPR009091">
    <property type="entry name" value="RCC1/BLIP-II"/>
</dbReference>
<dbReference type="GeneID" id="64669606"/>
<dbReference type="EMBL" id="JABBWK010000038">
    <property type="protein sequence ID" value="KAG1898540.1"/>
    <property type="molecule type" value="Genomic_DNA"/>
</dbReference>
<dbReference type="PANTHER" id="PTHR46207:SF1">
    <property type="entry name" value="PROTEIN RCC2"/>
    <property type="match status" value="1"/>
</dbReference>
<accession>A0AAD4E2I9</accession>
<feature type="repeat" description="RCC1" evidence="1">
    <location>
        <begin position="107"/>
        <end position="159"/>
    </location>
</feature>
<feature type="repeat" description="RCC1" evidence="1">
    <location>
        <begin position="160"/>
        <end position="209"/>
    </location>
</feature>
<proteinExistence type="predicted"/>
<dbReference type="GO" id="GO:0031267">
    <property type="term" value="F:small GTPase binding"/>
    <property type="evidence" value="ECO:0007669"/>
    <property type="project" value="TreeGrafter"/>
</dbReference>
<dbReference type="Pfam" id="PF13540">
    <property type="entry name" value="RCC1_2"/>
    <property type="match status" value="2"/>
</dbReference>
<dbReference type="PROSITE" id="PS50012">
    <property type="entry name" value="RCC1_3"/>
    <property type="match status" value="3"/>
</dbReference>
<comment type="caution">
    <text evidence="2">The sequence shown here is derived from an EMBL/GenBank/DDBJ whole genome shotgun (WGS) entry which is preliminary data.</text>
</comment>
<organism evidence="2 3">
    <name type="scientific">Suillus fuscotomentosus</name>
    <dbReference type="NCBI Taxonomy" id="1912939"/>
    <lineage>
        <taxon>Eukaryota</taxon>
        <taxon>Fungi</taxon>
        <taxon>Dikarya</taxon>
        <taxon>Basidiomycota</taxon>
        <taxon>Agaricomycotina</taxon>
        <taxon>Agaricomycetes</taxon>
        <taxon>Agaricomycetidae</taxon>
        <taxon>Boletales</taxon>
        <taxon>Suillineae</taxon>
        <taxon>Suillaceae</taxon>
        <taxon>Suillus</taxon>
    </lineage>
</organism>
<dbReference type="RefSeq" id="XP_041224116.1">
    <property type="nucleotide sequence ID" value="XM_041375308.1"/>
</dbReference>
<dbReference type="InterPro" id="IPR028641">
    <property type="entry name" value="RCC2"/>
</dbReference>
<dbReference type="PROSITE" id="PS00626">
    <property type="entry name" value="RCC1_2"/>
    <property type="match status" value="2"/>
</dbReference>
<evidence type="ECO:0000256" key="1">
    <source>
        <dbReference type="PROSITE-ProRule" id="PRU00235"/>
    </source>
</evidence>
<dbReference type="AlphaFoldDB" id="A0AAD4E2I9"/>
<evidence type="ECO:0000313" key="2">
    <source>
        <dbReference type="EMBL" id="KAG1898540.1"/>
    </source>
</evidence>
<dbReference type="PRINTS" id="PR00633">
    <property type="entry name" value="RCCNDNSATION"/>
</dbReference>
<dbReference type="PANTHER" id="PTHR46207">
    <property type="entry name" value="PROTEIN RCC2"/>
    <property type="match status" value="1"/>
</dbReference>